<evidence type="ECO:0000256" key="1">
    <source>
        <dbReference type="SAM" id="MobiDB-lite"/>
    </source>
</evidence>
<gene>
    <name evidence="2" type="ORF">g.58168</name>
</gene>
<protein>
    <submittedName>
        <fullName evidence="2">Uncharacterized protein</fullName>
    </submittedName>
</protein>
<feature type="non-terminal residue" evidence="2">
    <location>
        <position position="145"/>
    </location>
</feature>
<sequence length="145" mass="15959">SDIVTETAQIHLEEAQETSTKSTEQSITENSELLSEGDEQKVTEEAASEANSDDTKVDQPQTHNDDVDSENNLTEQPLDVKPEGETESQGLVEDVSHESINSEDTNKEPESEPVSSDSTEPAQEENKEPESENEDVKTNEPVEET</sequence>
<feature type="compositionally biased region" description="Basic and acidic residues" evidence="1">
    <location>
        <begin position="124"/>
        <end position="145"/>
    </location>
</feature>
<dbReference type="EMBL" id="GECU01020443">
    <property type="protein sequence ID" value="JAS87263.1"/>
    <property type="molecule type" value="Transcribed_RNA"/>
</dbReference>
<proteinExistence type="predicted"/>
<accession>A0A1B6IK19</accession>
<evidence type="ECO:0000313" key="2">
    <source>
        <dbReference type="EMBL" id="JAS87263.1"/>
    </source>
</evidence>
<name>A0A1B6IK19_9HEMI</name>
<feature type="non-terminal residue" evidence="2">
    <location>
        <position position="1"/>
    </location>
</feature>
<organism evidence="2">
    <name type="scientific">Homalodisca liturata</name>
    <dbReference type="NCBI Taxonomy" id="320908"/>
    <lineage>
        <taxon>Eukaryota</taxon>
        <taxon>Metazoa</taxon>
        <taxon>Ecdysozoa</taxon>
        <taxon>Arthropoda</taxon>
        <taxon>Hexapoda</taxon>
        <taxon>Insecta</taxon>
        <taxon>Pterygota</taxon>
        <taxon>Neoptera</taxon>
        <taxon>Paraneoptera</taxon>
        <taxon>Hemiptera</taxon>
        <taxon>Auchenorrhyncha</taxon>
        <taxon>Membracoidea</taxon>
        <taxon>Cicadellidae</taxon>
        <taxon>Cicadellinae</taxon>
        <taxon>Proconiini</taxon>
        <taxon>Homalodisca</taxon>
    </lineage>
</organism>
<dbReference type="AlphaFoldDB" id="A0A1B6IK19"/>
<feature type="region of interest" description="Disordered" evidence="1">
    <location>
        <begin position="1"/>
        <end position="145"/>
    </location>
</feature>
<feature type="compositionally biased region" description="Polar residues" evidence="1">
    <location>
        <begin position="17"/>
        <end position="33"/>
    </location>
</feature>
<reference evidence="2" key="1">
    <citation type="submission" date="2015-11" db="EMBL/GenBank/DDBJ databases">
        <title>De novo transcriptome assembly of four potential Pierce s Disease insect vectors from Arizona vineyards.</title>
        <authorList>
            <person name="Tassone E.E."/>
        </authorList>
    </citation>
    <scope>NUCLEOTIDE SEQUENCE</scope>
</reference>